<dbReference type="OrthoDB" id="7196243at2"/>
<sequence length="928" mass="95767">MAVTFDPNILLSYYQARSGVGGAGVAGATGTSTKVAPTAPWSKTATPAQISETVKAALAGKKLVDENAAQLDLPGASADYKKLFALFNGLETLTGLANQMNAKNLTALEKSRISSTFAKGLAEISTYIKSSDFEQLRMTQGETNTVAKAKLTVPKSQTTYVTGPLTSSSTEAVPAFEGDVRFTMSVERVNVVHDVEIDLAGMGGTPRTLANVINYVNGQLDAAGVDSRLKTERIPAQEREVKVGSKTVKLPAGPDQWAMKVTVGIGEKVSFSAPAQAPAVYVAQGVGDPNPDGKSTTDDGVIQNQLLKFQTDTSVVGAPSQTPGQSNWVEGRVFAENLDAQVKTVRAQTVGPDGSVYMLADVNGEVEGQTIKGSQDVALLKYDSAGKLVYARTLGAAENATGLGLAVSADGKVAIAGAVKGALHGATEGALNSGTTGTYAGLTDSFVTVFNADGEELWTQRRGAKQDDEASNVAFGADGTVYVSGRSKSTMPGGEAIGGWDNYVQGFKADAAGKVQTLFTQSFGSAGVDRTKGLVVDGDALVTASVEEGRAVLRRFDLSSGAPELVATRDLGDLQGGDIAGLALDGGDVVLVGTTYNGALAAGTVTRAHNGGSDAFAARMGANLEFAAGDGIAYYGGIGNDKATSLAVADGKVFIGGSAGGDLPDLAPVGKQDGFLASLDVASGEVGWSRRFTGKDGFAAPTAIAVDTKGASVLDRMGLPTGMIDTTPSQRLTAVSAIRAGDQFSIRIGQTTRTVTIEDKDTLDTLATKIRRASGFNAKVTVSTAQGARTLKIEPINTRSIVEIVAGKVDKDALELLGIPEGVVRATEMNKAGKSVPTDGKGMLYGLGLPNDLNLSNAEQIRHALAEIVAAQGIIRNAYKDLKTAATPESQRRQEEIAAAAASGKVPTYLQNQISSYQAALQRLTGGG</sequence>
<comment type="caution">
    <text evidence="1">The sequence shown here is derived from an EMBL/GenBank/DDBJ whole genome shotgun (WGS) entry which is preliminary data.</text>
</comment>
<dbReference type="AlphaFoldDB" id="A0A328AC95"/>
<protein>
    <submittedName>
        <fullName evidence="1">Uncharacterized protein</fullName>
    </submittedName>
</protein>
<gene>
    <name evidence="1" type="ORF">DJ018_14160</name>
</gene>
<accession>A0A328AC95</accession>
<evidence type="ECO:0000313" key="2">
    <source>
        <dbReference type="Proteomes" id="UP000249725"/>
    </source>
</evidence>
<dbReference type="PANTHER" id="PTHR35580">
    <property type="entry name" value="CELL SURFACE GLYCOPROTEIN (S-LAYER PROTEIN)-LIKE PROTEIN"/>
    <property type="match status" value="1"/>
</dbReference>
<proteinExistence type="predicted"/>
<dbReference type="SUPFAM" id="SSF50998">
    <property type="entry name" value="Quinoprotein alcohol dehydrogenase-like"/>
    <property type="match status" value="1"/>
</dbReference>
<reference evidence="2" key="1">
    <citation type="submission" date="2018-05" db="EMBL/GenBank/DDBJ databases">
        <authorList>
            <person name="Li X."/>
        </authorList>
    </citation>
    <scope>NUCLEOTIDE SEQUENCE [LARGE SCALE GENOMIC DNA]</scope>
    <source>
        <strain evidence="2">YIM 73061</strain>
    </source>
</reference>
<evidence type="ECO:0000313" key="1">
    <source>
        <dbReference type="EMBL" id="RAK52281.1"/>
    </source>
</evidence>
<dbReference type="InterPro" id="IPR052918">
    <property type="entry name" value="Motility_Chemotaxis_Reg"/>
</dbReference>
<dbReference type="EMBL" id="QFYR01000003">
    <property type="protein sequence ID" value="RAK52281.1"/>
    <property type="molecule type" value="Genomic_DNA"/>
</dbReference>
<dbReference type="RefSeq" id="WP_111515605.1">
    <property type="nucleotide sequence ID" value="NZ_QFYR01000003.1"/>
</dbReference>
<name>A0A328AC95_9CAUL</name>
<keyword evidence="2" id="KW-1185">Reference proteome</keyword>
<dbReference type="Proteomes" id="UP000249725">
    <property type="component" value="Unassembled WGS sequence"/>
</dbReference>
<dbReference type="PANTHER" id="PTHR35580:SF1">
    <property type="entry name" value="PHYTASE-LIKE DOMAIN-CONTAINING PROTEIN"/>
    <property type="match status" value="1"/>
</dbReference>
<organism evidence="1 2">
    <name type="scientific">Phenylobacterium deserti</name>
    <dbReference type="NCBI Taxonomy" id="1914756"/>
    <lineage>
        <taxon>Bacteria</taxon>
        <taxon>Pseudomonadati</taxon>
        <taxon>Pseudomonadota</taxon>
        <taxon>Alphaproteobacteria</taxon>
        <taxon>Caulobacterales</taxon>
        <taxon>Caulobacteraceae</taxon>
        <taxon>Phenylobacterium</taxon>
    </lineage>
</organism>
<dbReference type="InterPro" id="IPR011047">
    <property type="entry name" value="Quinoprotein_ADH-like_sf"/>
</dbReference>
<dbReference type="SUPFAM" id="SSF101898">
    <property type="entry name" value="NHL repeat"/>
    <property type="match status" value="1"/>
</dbReference>